<dbReference type="RefSeq" id="WP_162670398.1">
    <property type="nucleotide sequence ID" value="NZ_LR593886.1"/>
</dbReference>
<gene>
    <name evidence="2" type="ORF">SOIL9_16550</name>
</gene>
<feature type="transmembrane region" description="Helical" evidence="1">
    <location>
        <begin position="58"/>
        <end position="90"/>
    </location>
</feature>
<organism evidence="2 3">
    <name type="scientific">Gemmata massiliana</name>
    <dbReference type="NCBI Taxonomy" id="1210884"/>
    <lineage>
        <taxon>Bacteria</taxon>
        <taxon>Pseudomonadati</taxon>
        <taxon>Planctomycetota</taxon>
        <taxon>Planctomycetia</taxon>
        <taxon>Gemmatales</taxon>
        <taxon>Gemmataceae</taxon>
        <taxon>Gemmata</taxon>
    </lineage>
</organism>
<evidence type="ECO:0000313" key="2">
    <source>
        <dbReference type="EMBL" id="VTR96059.1"/>
    </source>
</evidence>
<feature type="transmembrane region" description="Helical" evidence="1">
    <location>
        <begin position="137"/>
        <end position="155"/>
    </location>
</feature>
<keyword evidence="1" id="KW-1133">Transmembrane helix</keyword>
<dbReference type="AlphaFoldDB" id="A0A6P2D4K4"/>
<proteinExistence type="predicted"/>
<dbReference type="EMBL" id="LR593886">
    <property type="protein sequence ID" value="VTR96059.1"/>
    <property type="molecule type" value="Genomic_DNA"/>
</dbReference>
<evidence type="ECO:0000313" key="3">
    <source>
        <dbReference type="Proteomes" id="UP000464178"/>
    </source>
</evidence>
<keyword evidence="1" id="KW-0812">Transmembrane</keyword>
<reference evidence="2 3" key="1">
    <citation type="submission" date="2019-05" db="EMBL/GenBank/DDBJ databases">
        <authorList>
            <consortium name="Science for Life Laboratories"/>
        </authorList>
    </citation>
    <scope>NUCLEOTIDE SEQUENCE [LARGE SCALE GENOMIC DNA]</scope>
    <source>
        <strain evidence="2">Soil9</strain>
    </source>
</reference>
<keyword evidence="1" id="KW-0472">Membrane</keyword>
<protein>
    <submittedName>
        <fullName evidence="2">Uncharacterized protein</fullName>
    </submittedName>
</protein>
<dbReference type="KEGG" id="gms:SOIL9_16550"/>
<name>A0A6P2D4K4_9BACT</name>
<sequence length="158" mass="17171">MDLLLVALALIPLEWVLFPFSIAFTVGHTVEEVIGDGGPFWCYYRRYFGRGIDDILGVILFSALAGILILLAIGGYLYGSALLLGVLIGARFGDAWLSHLCMRSTAPGPNPGLLTSFLYLVEVVVVTLSGIQVSPLGFTIGWGVFAAFWTVSFLIRKR</sequence>
<accession>A0A6P2D4K4</accession>
<dbReference type="Proteomes" id="UP000464178">
    <property type="component" value="Chromosome"/>
</dbReference>
<evidence type="ECO:0000256" key="1">
    <source>
        <dbReference type="SAM" id="Phobius"/>
    </source>
</evidence>
<keyword evidence="3" id="KW-1185">Reference proteome</keyword>